<feature type="compositionally biased region" description="Basic and acidic residues" evidence="1">
    <location>
        <begin position="80"/>
        <end position="89"/>
    </location>
</feature>
<dbReference type="Proteomes" id="UP000636800">
    <property type="component" value="Chromosome 1"/>
</dbReference>
<comment type="caution">
    <text evidence="2">The sequence shown here is derived from an EMBL/GenBank/DDBJ whole genome shotgun (WGS) entry which is preliminary data.</text>
</comment>
<protein>
    <submittedName>
        <fullName evidence="2">Uncharacterized protein</fullName>
    </submittedName>
</protein>
<proteinExistence type="predicted"/>
<sequence length="89" mass="10576">MEKAILLRKKEKEQKNLNYLNWKTLGMIVKLKHFPIILRFTRPLPEDLTEEKQRGRKKRRQKLEAKPGYGSTKNTSDISNEARKLRPSD</sequence>
<accession>A0A835S437</accession>
<evidence type="ECO:0000313" key="2">
    <source>
        <dbReference type="EMBL" id="KAG0499606.1"/>
    </source>
</evidence>
<organism evidence="2 3">
    <name type="scientific">Vanilla planifolia</name>
    <name type="common">Vanilla</name>
    <dbReference type="NCBI Taxonomy" id="51239"/>
    <lineage>
        <taxon>Eukaryota</taxon>
        <taxon>Viridiplantae</taxon>
        <taxon>Streptophyta</taxon>
        <taxon>Embryophyta</taxon>
        <taxon>Tracheophyta</taxon>
        <taxon>Spermatophyta</taxon>
        <taxon>Magnoliopsida</taxon>
        <taxon>Liliopsida</taxon>
        <taxon>Asparagales</taxon>
        <taxon>Orchidaceae</taxon>
        <taxon>Vanilloideae</taxon>
        <taxon>Vanilleae</taxon>
        <taxon>Vanilla</taxon>
    </lineage>
</organism>
<dbReference type="EMBL" id="JADCNL010000001">
    <property type="protein sequence ID" value="KAG0499606.1"/>
    <property type="molecule type" value="Genomic_DNA"/>
</dbReference>
<keyword evidence="3" id="KW-1185">Reference proteome</keyword>
<evidence type="ECO:0000313" key="3">
    <source>
        <dbReference type="Proteomes" id="UP000636800"/>
    </source>
</evidence>
<reference evidence="2 3" key="1">
    <citation type="journal article" date="2020" name="Nat. Food">
        <title>A phased Vanilla planifolia genome enables genetic improvement of flavour and production.</title>
        <authorList>
            <person name="Hasing T."/>
            <person name="Tang H."/>
            <person name="Brym M."/>
            <person name="Khazi F."/>
            <person name="Huang T."/>
            <person name="Chambers A.H."/>
        </authorList>
    </citation>
    <scope>NUCLEOTIDE SEQUENCE [LARGE SCALE GENOMIC DNA]</scope>
    <source>
        <tissue evidence="2">Leaf</tissue>
    </source>
</reference>
<name>A0A835S437_VANPL</name>
<dbReference type="AlphaFoldDB" id="A0A835S437"/>
<feature type="region of interest" description="Disordered" evidence="1">
    <location>
        <begin position="45"/>
        <end position="89"/>
    </location>
</feature>
<dbReference type="OrthoDB" id="781228at2759"/>
<gene>
    <name evidence="2" type="ORF">HPP92_004297</name>
</gene>
<evidence type="ECO:0000256" key="1">
    <source>
        <dbReference type="SAM" id="MobiDB-lite"/>
    </source>
</evidence>